<dbReference type="EMBL" id="CM023479">
    <property type="protein sequence ID" value="KAH7973678.1"/>
    <property type="molecule type" value="Genomic_DNA"/>
</dbReference>
<gene>
    <name evidence="1" type="ORF">HPB49_003892</name>
</gene>
<keyword evidence="2" id="KW-1185">Reference proteome</keyword>
<dbReference type="Proteomes" id="UP000821865">
    <property type="component" value="Chromosome 10"/>
</dbReference>
<reference evidence="1" key="1">
    <citation type="submission" date="2020-05" db="EMBL/GenBank/DDBJ databases">
        <title>Large-scale comparative analyses of tick genomes elucidate their genetic diversity and vector capacities.</title>
        <authorList>
            <person name="Jia N."/>
            <person name="Wang J."/>
            <person name="Shi W."/>
            <person name="Du L."/>
            <person name="Sun Y."/>
            <person name="Zhan W."/>
            <person name="Jiang J."/>
            <person name="Wang Q."/>
            <person name="Zhang B."/>
            <person name="Ji P."/>
            <person name="Sakyi L.B."/>
            <person name="Cui X."/>
            <person name="Yuan T."/>
            <person name="Jiang B."/>
            <person name="Yang W."/>
            <person name="Lam T.T.-Y."/>
            <person name="Chang Q."/>
            <person name="Ding S."/>
            <person name="Wang X."/>
            <person name="Zhu J."/>
            <person name="Ruan X."/>
            <person name="Zhao L."/>
            <person name="Wei J."/>
            <person name="Que T."/>
            <person name="Du C."/>
            <person name="Cheng J."/>
            <person name="Dai P."/>
            <person name="Han X."/>
            <person name="Huang E."/>
            <person name="Gao Y."/>
            <person name="Liu J."/>
            <person name="Shao H."/>
            <person name="Ye R."/>
            <person name="Li L."/>
            <person name="Wei W."/>
            <person name="Wang X."/>
            <person name="Wang C."/>
            <person name="Yang T."/>
            <person name="Huo Q."/>
            <person name="Li W."/>
            <person name="Guo W."/>
            <person name="Chen H."/>
            <person name="Zhou L."/>
            <person name="Ni X."/>
            <person name="Tian J."/>
            <person name="Zhou Y."/>
            <person name="Sheng Y."/>
            <person name="Liu T."/>
            <person name="Pan Y."/>
            <person name="Xia L."/>
            <person name="Li J."/>
            <person name="Zhao F."/>
            <person name="Cao W."/>
        </authorList>
    </citation>
    <scope>NUCLEOTIDE SEQUENCE</scope>
    <source>
        <strain evidence="1">Dsil-2018</strain>
    </source>
</reference>
<protein>
    <submittedName>
        <fullName evidence="1">Uncharacterized protein</fullName>
    </submittedName>
</protein>
<organism evidence="1 2">
    <name type="scientific">Dermacentor silvarum</name>
    <name type="common">Tick</name>
    <dbReference type="NCBI Taxonomy" id="543639"/>
    <lineage>
        <taxon>Eukaryota</taxon>
        <taxon>Metazoa</taxon>
        <taxon>Ecdysozoa</taxon>
        <taxon>Arthropoda</taxon>
        <taxon>Chelicerata</taxon>
        <taxon>Arachnida</taxon>
        <taxon>Acari</taxon>
        <taxon>Parasitiformes</taxon>
        <taxon>Ixodida</taxon>
        <taxon>Ixodoidea</taxon>
        <taxon>Ixodidae</taxon>
        <taxon>Rhipicephalinae</taxon>
        <taxon>Dermacentor</taxon>
    </lineage>
</organism>
<proteinExistence type="predicted"/>
<comment type="caution">
    <text evidence="1">The sequence shown here is derived from an EMBL/GenBank/DDBJ whole genome shotgun (WGS) entry which is preliminary data.</text>
</comment>
<evidence type="ECO:0000313" key="1">
    <source>
        <dbReference type="EMBL" id="KAH7973678.1"/>
    </source>
</evidence>
<name>A0ACB8DMS5_DERSI</name>
<evidence type="ECO:0000313" key="2">
    <source>
        <dbReference type="Proteomes" id="UP000821865"/>
    </source>
</evidence>
<accession>A0ACB8DMS5</accession>
<sequence>MPAGDNHLLHLWEARHSLVRRWRRQKHNRQLKIRIAALTQEADEYAAQLADSNWVERCNTAAKQMSNRNTWRLFRALIDPSQTRTETQKHLQRAFHAYAEIDISAANRTPLDWRTPMQARRTHTWIVVFNSTI</sequence>